<evidence type="ECO:0000256" key="1">
    <source>
        <dbReference type="ARBA" id="ARBA00023122"/>
    </source>
</evidence>
<dbReference type="InterPro" id="IPR000644">
    <property type="entry name" value="CBS_dom"/>
</dbReference>
<evidence type="ECO:0000256" key="2">
    <source>
        <dbReference type="PROSITE-ProRule" id="PRU00703"/>
    </source>
</evidence>
<dbReference type="EMBL" id="LR746270">
    <property type="protein sequence ID" value="CAA7398987.1"/>
    <property type="molecule type" value="Genomic_DNA"/>
</dbReference>
<dbReference type="InterPro" id="IPR046342">
    <property type="entry name" value="CBS_dom_sf"/>
</dbReference>
<evidence type="ECO:0000313" key="5">
    <source>
        <dbReference type="Proteomes" id="UP000663760"/>
    </source>
</evidence>
<dbReference type="Pfam" id="PF00571">
    <property type="entry name" value="CBS"/>
    <property type="match status" value="2"/>
</dbReference>
<organism evidence="4 5">
    <name type="scientific">Spirodela intermedia</name>
    <name type="common">Intermediate duckweed</name>
    <dbReference type="NCBI Taxonomy" id="51605"/>
    <lineage>
        <taxon>Eukaryota</taxon>
        <taxon>Viridiplantae</taxon>
        <taxon>Streptophyta</taxon>
        <taxon>Embryophyta</taxon>
        <taxon>Tracheophyta</taxon>
        <taxon>Spermatophyta</taxon>
        <taxon>Magnoliopsida</taxon>
        <taxon>Liliopsida</taxon>
        <taxon>Araceae</taxon>
        <taxon>Lemnoideae</taxon>
        <taxon>Spirodela</taxon>
    </lineage>
</organism>
<dbReference type="OrthoDB" id="418595at2759"/>
<dbReference type="Gene3D" id="3.10.580.10">
    <property type="entry name" value="CBS-domain"/>
    <property type="match status" value="1"/>
</dbReference>
<dbReference type="SMART" id="SM00116">
    <property type="entry name" value="CBS"/>
    <property type="match status" value="1"/>
</dbReference>
<dbReference type="InterPro" id="IPR051257">
    <property type="entry name" value="Diverse_CBS-Domain"/>
</dbReference>
<gene>
    <name evidence="4" type="ORF">SI8410_07009657</name>
</gene>
<name>A0A7I8KMG9_SPIIN</name>
<dbReference type="PANTHER" id="PTHR43080">
    <property type="entry name" value="CBS DOMAIN-CONTAINING PROTEIN CBSX3, MITOCHONDRIAL"/>
    <property type="match status" value="1"/>
</dbReference>
<accession>A0A7I8KMG9</accession>
<dbReference type="AlphaFoldDB" id="A0A7I8KMG9"/>
<dbReference type="Proteomes" id="UP000663760">
    <property type="component" value="Chromosome 7"/>
</dbReference>
<keyword evidence="5" id="KW-1185">Reference proteome</keyword>
<dbReference type="SUPFAM" id="SSF54631">
    <property type="entry name" value="CBS-domain pair"/>
    <property type="match status" value="1"/>
</dbReference>
<keyword evidence="1 2" id="KW-0129">CBS domain</keyword>
<dbReference type="PANTHER" id="PTHR43080:SF29">
    <property type="entry name" value="OS02G0818000 PROTEIN"/>
    <property type="match status" value="1"/>
</dbReference>
<feature type="domain" description="CBS" evidence="3">
    <location>
        <begin position="183"/>
        <end position="238"/>
    </location>
</feature>
<protein>
    <recommendedName>
        <fullName evidence="3">CBS domain-containing protein</fullName>
    </recommendedName>
</protein>
<sequence>MATAACGTFQLRHGRFTPLRSTSPFRGTATRSICVGSGASSALSSDVHCVNSSGSCENRARRMVSARGMTDDRVQMDENPEGIISGEWPENFSLLCYDDLRVYLETQIFDEDIKRPSVLLGDVMSTTIRAAIVDQTLEEIDHHFEFVSGLPVIDHELRCIGVISKSDKDRALSGLKTKVNEVMTSPAVTLTPEKTIMDAAALMLKKKIHRIPVLNKEGKVIGMVTRTNIFQALEAVMA</sequence>
<dbReference type="PROSITE" id="PS51371">
    <property type="entry name" value="CBS"/>
    <property type="match status" value="1"/>
</dbReference>
<proteinExistence type="predicted"/>
<reference evidence="4" key="1">
    <citation type="submission" date="2020-02" db="EMBL/GenBank/DDBJ databases">
        <authorList>
            <person name="Scholz U."/>
            <person name="Mascher M."/>
            <person name="Fiebig A."/>
        </authorList>
    </citation>
    <scope>NUCLEOTIDE SEQUENCE</scope>
</reference>
<evidence type="ECO:0000313" key="4">
    <source>
        <dbReference type="EMBL" id="CAA7398987.1"/>
    </source>
</evidence>
<evidence type="ECO:0000259" key="3">
    <source>
        <dbReference type="PROSITE" id="PS51371"/>
    </source>
</evidence>